<dbReference type="EMBL" id="VSRR010011389">
    <property type="protein sequence ID" value="MPC53106.1"/>
    <property type="molecule type" value="Genomic_DNA"/>
</dbReference>
<keyword evidence="3" id="KW-1185">Reference proteome</keyword>
<gene>
    <name evidence="2" type="ORF">E2C01_046991</name>
</gene>
<evidence type="ECO:0000256" key="1">
    <source>
        <dbReference type="SAM" id="MobiDB-lite"/>
    </source>
</evidence>
<evidence type="ECO:0000313" key="2">
    <source>
        <dbReference type="EMBL" id="MPC53106.1"/>
    </source>
</evidence>
<dbReference type="AlphaFoldDB" id="A0A5B7G6J0"/>
<feature type="region of interest" description="Disordered" evidence="1">
    <location>
        <begin position="43"/>
        <end position="83"/>
    </location>
</feature>
<accession>A0A5B7G6J0</accession>
<sequence>MSRLPQIASKYFNPPFLPTTSEPVYRHSYGSHRQRHHCTIAVKKESPHGKSSPRFLHRRSDTGPYSQTLPCHTAPSLFSKGSS</sequence>
<protein>
    <submittedName>
        <fullName evidence="2">Uncharacterized protein</fullName>
    </submittedName>
</protein>
<organism evidence="2 3">
    <name type="scientific">Portunus trituberculatus</name>
    <name type="common">Swimming crab</name>
    <name type="synonym">Neptunus trituberculatus</name>
    <dbReference type="NCBI Taxonomy" id="210409"/>
    <lineage>
        <taxon>Eukaryota</taxon>
        <taxon>Metazoa</taxon>
        <taxon>Ecdysozoa</taxon>
        <taxon>Arthropoda</taxon>
        <taxon>Crustacea</taxon>
        <taxon>Multicrustacea</taxon>
        <taxon>Malacostraca</taxon>
        <taxon>Eumalacostraca</taxon>
        <taxon>Eucarida</taxon>
        <taxon>Decapoda</taxon>
        <taxon>Pleocyemata</taxon>
        <taxon>Brachyura</taxon>
        <taxon>Eubrachyura</taxon>
        <taxon>Portunoidea</taxon>
        <taxon>Portunidae</taxon>
        <taxon>Portuninae</taxon>
        <taxon>Portunus</taxon>
    </lineage>
</organism>
<reference evidence="2 3" key="1">
    <citation type="submission" date="2019-05" db="EMBL/GenBank/DDBJ databases">
        <title>Another draft genome of Portunus trituberculatus and its Hox gene families provides insights of decapod evolution.</title>
        <authorList>
            <person name="Jeong J.-H."/>
            <person name="Song I."/>
            <person name="Kim S."/>
            <person name="Choi T."/>
            <person name="Kim D."/>
            <person name="Ryu S."/>
            <person name="Kim W."/>
        </authorList>
    </citation>
    <scope>NUCLEOTIDE SEQUENCE [LARGE SCALE GENOMIC DNA]</scope>
    <source>
        <tissue evidence="2">Muscle</tissue>
    </source>
</reference>
<dbReference type="Proteomes" id="UP000324222">
    <property type="component" value="Unassembled WGS sequence"/>
</dbReference>
<evidence type="ECO:0000313" key="3">
    <source>
        <dbReference type="Proteomes" id="UP000324222"/>
    </source>
</evidence>
<proteinExistence type="predicted"/>
<comment type="caution">
    <text evidence="2">The sequence shown here is derived from an EMBL/GenBank/DDBJ whole genome shotgun (WGS) entry which is preliminary data.</text>
</comment>
<name>A0A5B7G6J0_PORTR</name>